<protein>
    <submittedName>
        <fullName evidence="12">Nuclear pore glycoprotein p62</fullName>
    </submittedName>
</protein>
<evidence type="ECO:0000259" key="11">
    <source>
        <dbReference type="Pfam" id="PF05064"/>
    </source>
</evidence>
<keyword evidence="5" id="KW-0653">Protein transport</keyword>
<dbReference type="EMBL" id="HBUF01056485">
    <property type="protein sequence ID" value="CAG6624139.1"/>
    <property type="molecule type" value="Transcribed_RNA"/>
</dbReference>
<dbReference type="EMBL" id="HBUF01056484">
    <property type="protein sequence ID" value="CAG6624137.1"/>
    <property type="molecule type" value="Transcribed_RNA"/>
</dbReference>
<dbReference type="AlphaFoldDB" id="A0A8D8Q3I3"/>
<dbReference type="EMBL" id="HBUF01361739">
    <property type="protein sequence ID" value="CAG6721182.1"/>
    <property type="molecule type" value="Transcribed_RNA"/>
</dbReference>
<evidence type="ECO:0000313" key="12">
    <source>
        <dbReference type="EMBL" id="CAG6624141.1"/>
    </source>
</evidence>
<dbReference type="EMBL" id="HBUF01056482">
    <property type="protein sequence ID" value="CAG6624133.1"/>
    <property type="molecule type" value="Transcribed_RNA"/>
</dbReference>
<organism evidence="12">
    <name type="scientific">Cacopsylla melanoneura</name>
    <dbReference type="NCBI Taxonomy" id="428564"/>
    <lineage>
        <taxon>Eukaryota</taxon>
        <taxon>Metazoa</taxon>
        <taxon>Ecdysozoa</taxon>
        <taxon>Arthropoda</taxon>
        <taxon>Hexapoda</taxon>
        <taxon>Insecta</taxon>
        <taxon>Pterygota</taxon>
        <taxon>Neoptera</taxon>
        <taxon>Paraneoptera</taxon>
        <taxon>Hemiptera</taxon>
        <taxon>Sternorrhyncha</taxon>
        <taxon>Psylloidea</taxon>
        <taxon>Psyllidae</taxon>
        <taxon>Psyllinae</taxon>
        <taxon>Cacopsylla</taxon>
    </lineage>
</organism>
<evidence type="ECO:0000256" key="7">
    <source>
        <dbReference type="ARBA" id="ARBA00023132"/>
    </source>
</evidence>
<dbReference type="EMBL" id="HBUF01056486">
    <property type="protein sequence ID" value="CAG6624141.1"/>
    <property type="molecule type" value="Transcribed_RNA"/>
</dbReference>
<dbReference type="PANTHER" id="PTHR12084">
    <property type="entry name" value="NUCLEAR PORE GLYCOPROTEIN P62-RELATED"/>
    <property type="match status" value="1"/>
</dbReference>
<dbReference type="Pfam" id="PF05064">
    <property type="entry name" value="Nsp1_C"/>
    <property type="match status" value="1"/>
</dbReference>
<dbReference type="GO" id="GO:0044613">
    <property type="term" value="C:nuclear pore central transport channel"/>
    <property type="evidence" value="ECO:0007669"/>
    <property type="project" value="TreeGrafter"/>
</dbReference>
<dbReference type="EMBL" id="HBUF01056483">
    <property type="protein sequence ID" value="CAG6624135.1"/>
    <property type="molecule type" value="Transcribed_RNA"/>
</dbReference>
<keyword evidence="7" id="KW-0906">Nuclear pore complex</keyword>
<name>A0A8D8Q3I3_9HEMI</name>
<keyword evidence="9" id="KW-0175">Coiled coil</keyword>
<evidence type="ECO:0000256" key="3">
    <source>
        <dbReference type="ARBA" id="ARBA00022448"/>
    </source>
</evidence>
<evidence type="ECO:0000256" key="1">
    <source>
        <dbReference type="ARBA" id="ARBA00004567"/>
    </source>
</evidence>
<sequence>MATSLPSFGFNTAAPTATTPALNFGSGGNATPGLSFGANPNTSITTSTSTGLSLGSLPSSTAGQSTTFNFPTSSVTTSQPAQQSPFSFASNALPGATTAPNAGEKKVTFNLTPTVVASASSGTLGQPSISTGLTSSTQGMTFSELEENLNKWQIMIDEHQRLFHTKVHALNATDTLLYKNRIKLEKLNALTDQASAKQKALNEELNFVSQQQKELDESVTSLESHLEKLESDSPGDTERFQTYKLADSLDLQIKKMNEELKRIIDSTNDQNKSQDLTDPIVQVGKIINAQINAVTQLDHKLVTLNKNIEAINNVHKKL</sequence>
<dbReference type="GO" id="GO:0005543">
    <property type="term" value="F:phospholipid binding"/>
    <property type="evidence" value="ECO:0007669"/>
    <property type="project" value="TreeGrafter"/>
</dbReference>
<dbReference type="GO" id="GO:0006405">
    <property type="term" value="P:RNA export from nucleus"/>
    <property type="evidence" value="ECO:0007669"/>
    <property type="project" value="TreeGrafter"/>
</dbReference>
<evidence type="ECO:0000256" key="6">
    <source>
        <dbReference type="ARBA" id="ARBA00023010"/>
    </source>
</evidence>
<dbReference type="InterPro" id="IPR026010">
    <property type="entry name" value="NSP1/NUP62"/>
</dbReference>
<reference evidence="12" key="1">
    <citation type="submission" date="2021-05" db="EMBL/GenBank/DDBJ databases">
        <authorList>
            <person name="Alioto T."/>
            <person name="Alioto T."/>
            <person name="Gomez Garrido J."/>
        </authorList>
    </citation>
    <scope>NUCLEOTIDE SEQUENCE</scope>
</reference>
<accession>A0A8D8Q3I3</accession>
<dbReference type="EMBL" id="HBUF01321787">
    <property type="protein sequence ID" value="CAG6695109.1"/>
    <property type="molecule type" value="Transcribed_RNA"/>
</dbReference>
<keyword evidence="8" id="KW-0539">Nucleus</keyword>
<dbReference type="EMBL" id="HBUF01321788">
    <property type="protein sequence ID" value="CAG6695110.1"/>
    <property type="molecule type" value="Transcribed_RNA"/>
</dbReference>
<dbReference type="GO" id="GO:0051028">
    <property type="term" value="P:mRNA transport"/>
    <property type="evidence" value="ECO:0007669"/>
    <property type="project" value="UniProtKB-KW"/>
</dbReference>
<dbReference type="GO" id="GO:0017056">
    <property type="term" value="F:structural constituent of nuclear pore"/>
    <property type="evidence" value="ECO:0007669"/>
    <property type="project" value="InterPro"/>
</dbReference>
<comment type="subcellular location">
    <subcellularLocation>
        <location evidence="1">Nucleus</location>
        <location evidence="1">Nuclear pore complex</location>
    </subcellularLocation>
</comment>
<dbReference type="Gene3D" id="1.20.5.170">
    <property type="match status" value="1"/>
</dbReference>
<evidence type="ECO:0000256" key="9">
    <source>
        <dbReference type="SAM" id="Coils"/>
    </source>
</evidence>
<evidence type="ECO:0000256" key="5">
    <source>
        <dbReference type="ARBA" id="ARBA00022927"/>
    </source>
</evidence>
<feature type="coiled-coil region" evidence="9">
    <location>
        <begin position="142"/>
        <end position="266"/>
    </location>
</feature>
<comment type="similarity">
    <text evidence="2">Belongs to the nucleoporin NSP1/NUP62 family.</text>
</comment>
<feature type="region of interest" description="Disordered" evidence="10">
    <location>
        <begin position="47"/>
        <end position="99"/>
    </location>
</feature>
<dbReference type="PANTHER" id="PTHR12084:SF0">
    <property type="entry name" value="NUCLEAR PORE GLYCOPROTEIN P62"/>
    <property type="match status" value="1"/>
</dbReference>
<evidence type="ECO:0000256" key="4">
    <source>
        <dbReference type="ARBA" id="ARBA00022816"/>
    </source>
</evidence>
<keyword evidence="4" id="KW-0509">mRNA transport</keyword>
<dbReference type="EMBL" id="HBUF01361738">
    <property type="protein sequence ID" value="CAG6721181.1"/>
    <property type="molecule type" value="Transcribed_RNA"/>
</dbReference>
<dbReference type="GO" id="GO:0006606">
    <property type="term" value="P:protein import into nucleus"/>
    <property type="evidence" value="ECO:0007669"/>
    <property type="project" value="TreeGrafter"/>
</dbReference>
<evidence type="ECO:0000256" key="2">
    <source>
        <dbReference type="ARBA" id="ARBA00005911"/>
    </source>
</evidence>
<keyword evidence="3" id="KW-0813">Transport</keyword>
<feature type="compositionally biased region" description="Polar residues" evidence="10">
    <location>
        <begin position="64"/>
        <end position="90"/>
    </location>
</feature>
<feature type="domain" description="Nucleoporin NSP1-like C-terminal" evidence="11">
    <location>
        <begin position="135"/>
        <end position="234"/>
    </location>
</feature>
<feature type="compositionally biased region" description="Low complexity" evidence="10">
    <location>
        <begin position="47"/>
        <end position="63"/>
    </location>
</feature>
<evidence type="ECO:0000256" key="10">
    <source>
        <dbReference type="SAM" id="MobiDB-lite"/>
    </source>
</evidence>
<proteinExistence type="inferred from homology"/>
<evidence type="ECO:0000256" key="8">
    <source>
        <dbReference type="ARBA" id="ARBA00023242"/>
    </source>
</evidence>
<dbReference type="InterPro" id="IPR007758">
    <property type="entry name" value="Nucleoporin_NSP1_C"/>
</dbReference>
<keyword evidence="6" id="KW-0811">Translocation</keyword>